<organism evidence="1 2">
    <name type="scientific">Lupinus luteus</name>
    <name type="common">European yellow lupine</name>
    <dbReference type="NCBI Taxonomy" id="3873"/>
    <lineage>
        <taxon>Eukaryota</taxon>
        <taxon>Viridiplantae</taxon>
        <taxon>Streptophyta</taxon>
        <taxon>Embryophyta</taxon>
        <taxon>Tracheophyta</taxon>
        <taxon>Spermatophyta</taxon>
        <taxon>Magnoliopsida</taxon>
        <taxon>eudicotyledons</taxon>
        <taxon>Gunneridae</taxon>
        <taxon>Pentapetalae</taxon>
        <taxon>rosids</taxon>
        <taxon>fabids</taxon>
        <taxon>Fabales</taxon>
        <taxon>Fabaceae</taxon>
        <taxon>Papilionoideae</taxon>
        <taxon>50 kb inversion clade</taxon>
        <taxon>genistoids sensu lato</taxon>
        <taxon>core genistoids</taxon>
        <taxon>Genisteae</taxon>
        <taxon>Lupinus</taxon>
    </lineage>
</organism>
<evidence type="ECO:0000313" key="1">
    <source>
        <dbReference type="EMBL" id="CAL0315488.1"/>
    </source>
</evidence>
<dbReference type="AlphaFoldDB" id="A0AAV1X2Y2"/>
<protein>
    <submittedName>
        <fullName evidence="1">Uncharacterized protein</fullName>
    </submittedName>
</protein>
<accession>A0AAV1X2Y2</accession>
<gene>
    <name evidence="1" type="ORF">LLUT_LOCUS16548</name>
</gene>
<sequence length="135" mass="15631">MASTKSPFYTVEIVEPSQYSIPQNFPLLECFYVNFSYTHHTHIRSSTTPTTTSFNYTFFIPWYILCDCDDFEEVDPDSVTMEYLHGTFSSCPISIDLLDPILLHMGEYARYMIEGNNEGHSILEMDVSVEVYTYS</sequence>
<proteinExistence type="predicted"/>
<keyword evidence="2" id="KW-1185">Reference proteome</keyword>
<evidence type="ECO:0000313" key="2">
    <source>
        <dbReference type="Proteomes" id="UP001497480"/>
    </source>
</evidence>
<dbReference type="EMBL" id="CAXHTB010000011">
    <property type="protein sequence ID" value="CAL0315488.1"/>
    <property type="molecule type" value="Genomic_DNA"/>
</dbReference>
<name>A0AAV1X2Y2_LUPLU</name>
<dbReference type="Proteomes" id="UP001497480">
    <property type="component" value="Unassembled WGS sequence"/>
</dbReference>
<comment type="caution">
    <text evidence="1">The sequence shown here is derived from an EMBL/GenBank/DDBJ whole genome shotgun (WGS) entry which is preliminary data.</text>
</comment>
<reference evidence="1 2" key="1">
    <citation type="submission" date="2024-03" db="EMBL/GenBank/DDBJ databases">
        <authorList>
            <person name="Martinez-Hernandez J."/>
        </authorList>
    </citation>
    <scope>NUCLEOTIDE SEQUENCE [LARGE SCALE GENOMIC DNA]</scope>
</reference>